<proteinExistence type="predicted"/>
<dbReference type="Pfam" id="PF01979">
    <property type="entry name" value="Amidohydro_1"/>
    <property type="match status" value="1"/>
</dbReference>
<organism evidence="3 4">
    <name type="scientific">Halococcus morrhuae DSM 1307</name>
    <dbReference type="NCBI Taxonomy" id="931277"/>
    <lineage>
        <taxon>Archaea</taxon>
        <taxon>Methanobacteriati</taxon>
        <taxon>Methanobacteriota</taxon>
        <taxon>Stenosarchaea group</taxon>
        <taxon>Halobacteria</taxon>
        <taxon>Halobacteriales</taxon>
        <taxon>Halococcaceae</taxon>
        <taxon>Halococcus</taxon>
    </lineage>
</organism>
<dbReference type="Gene3D" id="3.20.20.140">
    <property type="entry name" value="Metal-dependent hydrolases"/>
    <property type="match status" value="1"/>
</dbReference>
<evidence type="ECO:0000259" key="2">
    <source>
        <dbReference type="Pfam" id="PF01979"/>
    </source>
</evidence>
<dbReference type="PATRIC" id="fig|931277.6.peg.1497"/>
<dbReference type="InterPro" id="IPR011059">
    <property type="entry name" value="Metal-dep_hydrolase_composite"/>
</dbReference>
<comment type="caution">
    <text evidence="3">The sequence shown here is derived from an EMBL/GenBank/DDBJ whole genome shotgun (WGS) entry which is preliminary data.</text>
</comment>
<keyword evidence="4" id="KW-1185">Reference proteome</keyword>
<sequence>RMMCANPAQTFGFTEKGTLDPGTDADIVLFDPNESYTITAEDNASISDYSIYEGREVTGRVERTYLRGEPIADDGEIVADPGYGEFVARERPDWEAE</sequence>
<dbReference type="InterPro" id="IPR006680">
    <property type="entry name" value="Amidohydro-rel"/>
</dbReference>
<feature type="non-terminal residue" evidence="3">
    <location>
        <position position="1"/>
    </location>
</feature>
<feature type="domain" description="Amidohydrolase-related" evidence="2">
    <location>
        <begin position="1"/>
        <end position="69"/>
    </location>
</feature>
<dbReference type="eggNOG" id="arCOG00689">
    <property type="taxonomic scope" value="Archaea"/>
</dbReference>
<dbReference type="OrthoDB" id="8791at2157"/>
<dbReference type="EMBL" id="AOMC01000097">
    <property type="protein sequence ID" value="EMA45249.1"/>
    <property type="molecule type" value="Genomic_DNA"/>
</dbReference>
<dbReference type="Proteomes" id="UP000011568">
    <property type="component" value="Unassembled WGS sequence"/>
</dbReference>
<dbReference type="GO" id="GO:0016810">
    <property type="term" value="F:hydrolase activity, acting on carbon-nitrogen (but not peptide) bonds"/>
    <property type="evidence" value="ECO:0007669"/>
    <property type="project" value="InterPro"/>
</dbReference>
<name>M0MKI4_HALMO</name>
<evidence type="ECO:0000256" key="1">
    <source>
        <dbReference type="ARBA" id="ARBA00001947"/>
    </source>
</evidence>
<evidence type="ECO:0000313" key="4">
    <source>
        <dbReference type="Proteomes" id="UP000011568"/>
    </source>
</evidence>
<gene>
    <name evidence="3" type="ORF">C448_07654</name>
</gene>
<dbReference type="STRING" id="931277.C448_07654"/>
<dbReference type="AlphaFoldDB" id="M0MKI4"/>
<accession>M0MKI4</accession>
<evidence type="ECO:0000313" key="3">
    <source>
        <dbReference type="EMBL" id="EMA45249.1"/>
    </source>
</evidence>
<comment type="cofactor">
    <cofactor evidence="1">
        <name>Zn(2+)</name>
        <dbReference type="ChEBI" id="CHEBI:29105"/>
    </cofactor>
</comment>
<protein>
    <submittedName>
        <fullName evidence="3">D-hydantoinase</fullName>
    </submittedName>
</protein>
<dbReference type="Gene3D" id="2.30.40.10">
    <property type="entry name" value="Urease, subunit C, domain 1"/>
    <property type="match status" value="1"/>
</dbReference>
<reference evidence="3 4" key="1">
    <citation type="journal article" date="2014" name="PLoS Genet.">
        <title>Phylogenetically driven sequencing of extremely halophilic archaea reveals strategies for static and dynamic osmo-response.</title>
        <authorList>
            <person name="Becker E.A."/>
            <person name="Seitzer P.M."/>
            <person name="Tritt A."/>
            <person name="Larsen D."/>
            <person name="Krusor M."/>
            <person name="Yao A.I."/>
            <person name="Wu D."/>
            <person name="Madern D."/>
            <person name="Eisen J.A."/>
            <person name="Darling A.E."/>
            <person name="Facciotti M.T."/>
        </authorList>
    </citation>
    <scope>NUCLEOTIDE SEQUENCE [LARGE SCALE GENOMIC DNA]</scope>
    <source>
        <strain evidence="3 4">DSM 1307</strain>
    </source>
</reference>
<dbReference type="RefSeq" id="WP_004053444.1">
    <property type="nucleotide sequence ID" value="NZ_AOMC01000097.1"/>
</dbReference>
<dbReference type="SUPFAM" id="SSF51338">
    <property type="entry name" value="Composite domain of metallo-dependent hydrolases"/>
    <property type="match status" value="1"/>
</dbReference>
<dbReference type="InterPro" id="IPR050378">
    <property type="entry name" value="Metallo-dep_Hydrolases_sf"/>
</dbReference>
<dbReference type="PANTHER" id="PTHR11647">
    <property type="entry name" value="HYDRANTOINASE/DIHYDROPYRIMIDINASE FAMILY MEMBER"/>
    <property type="match status" value="1"/>
</dbReference>
<dbReference type="PANTHER" id="PTHR11647:SF1">
    <property type="entry name" value="COLLAPSIN RESPONSE MEDIATOR PROTEIN"/>
    <property type="match status" value="1"/>
</dbReference>